<reference evidence="3" key="1">
    <citation type="submission" date="2021-08" db="EMBL/GenBank/DDBJ databases">
        <title>Comparative analyses of Brucepasteria parasyntrophica and Teretinema zuelzerae.</title>
        <authorList>
            <person name="Song Y."/>
            <person name="Brune A."/>
        </authorList>
    </citation>
    <scope>NUCLEOTIDE SEQUENCE</scope>
    <source>
        <strain evidence="3">DSM 1903</strain>
    </source>
</reference>
<sequence>MQEKNKTSIDVAKIKKATRMGVPLSITTFTLPHEIELYIADVLSYFLEEINQEKLKDYLIYCINELATNAKKANTKRVYFTEKELDINDAGDYTVGMSKFKEDTLSNINYYLQLQKEAGLYVKIVMQVKGKDILLEVRNNSEMTKVEFKRVFDKLARSRQFTSLEEAFSQVLDDSEGAGLGLVILILMLKKAGLNDDNYQVFVEGGETITRIIIPMDTQIEEQVASLTKEIIEYIDTLPKFPENIAEIEKLLNDPDSKMSAIAAHISNDVALTTDLLKLVNSAAFSLAKKCTSITEAVKMIGIRGIKNLLFSVGTLQILGHMSDEQKNLWDHSYKVAFYSYNLARNFLHDRIVTEDAYVCGLLHDLGKIIFSALYPETLAKMEELKHRHNIPDKLYNALLSGMNHPDIGAALAEKWNFPPALIAAIKHHHSIETAPEEYRMLASTVCLADMLVHFSEGGLEFYQINPELLAKFKITNEAHLTKICAAFQKGFDAEQSR</sequence>
<name>A0AAE3EK22_9SPIR</name>
<dbReference type="Pfam" id="PF08668">
    <property type="entry name" value="HDOD"/>
    <property type="match status" value="1"/>
</dbReference>
<dbReference type="InterPro" id="IPR006674">
    <property type="entry name" value="HD_domain"/>
</dbReference>
<gene>
    <name evidence="3" type="ORF">K7J14_15715</name>
</gene>
<dbReference type="Proteomes" id="UP001198163">
    <property type="component" value="Unassembled WGS sequence"/>
</dbReference>
<evidence type="ECO:0000313" key="3">
    <source>
        <dbReference type="EMBL" id="MCD1656147.1"/>
    </source>
</evidence>
<dbReference type="EMBL" id="JAINWA010000003">
    <property type="protein sequence ID" value="MCD1656147.1"/>
    <property type="molecule type" value="Genomic_DNA"/>
</dbReference>
<dbReference type="RefSeq" id="WP_230758644.1">
    <property type="nucleotide sequence ID" value="NZ_JAINWA010000003.1"/>
</dbReference>
<proteinExistence type="predicted"/>
<feature type="domain" description="HD" evidence="1">
    <location>
        <begin position="329"/>
        <end position="455"/>
    </location>
</feature>
<dbReference type="PANTHER" id="PTHR33525">
    <property type="match status" value="1"/>
</dbReference>
<dbReference type="SUPFAM" id="SSF55874">
    <property type="entry name" value="ATPase domain of HSP90 chaperone/DNA topoisomerase II/histidine kinase"/>
    <property type="match status" value="1"/>
</dbReference>
<dbReference type="SMART" id="SM00471">
    <property type="entry name" value="HDc"/>
    <property type="match status" value="1"/>
</dbReference>
<organism evidence="3 4">
    <name type="scientific">Teretinema zuelzerae</name>
    <dbReference type="NCBI Taxonomy" id="156"/>
    <lineage>
        <taxon>Bacteria</taxon>
        <taxon>Pseudomonadati</taxon>
        <taxon>Spirochaetota</taxon>
        <taxon>Spirochaetia</taxon>
        <taxon>Spirochaetales</taxon>
        <taxon>Treponemataceae</taxon>
        <taxon>Teretinema</taxon>
    </lineage>
</organism>
<dbReference type="PROSITE" id="PS51831">
    <property type="entry name" value="HD"/>
    <property type="match status" value="1"/>
</dbReference>
<dbReference type="InterPro" id="IPR052340">
    <property type="entry name" value="RNase_Y/CdgJ"/>
</dbReference>
<dbReference type="CDD" id="cd00077">
    <property type="entry name" value="HDc"/>
    <property type="match status" value="1"/>
</dbReference>
<dbReference type="PROSITE" id="PS51833">
    <property type="entry name" value="HDOD"/>
    <property type="match status" value="1"/>
</dbReference>
<dbReference type="InterPro" id="IPR013976">
    <property type="entry name" value="HDOD"/>
</dbReference>
<dbReference type="PANTHER" id="PTHR33525:SF3">
    <property type="entry name" value="RIBONUCLEASE Y"/>
    <property type="match status" value="1"/>
</dbReference>
<dbReference type="InterPro" id="IPR036890">
    <property type="entry name" value="HATPase_C_sf"/>
</dbReference>
<dbReference type="InterPro" id="IPR006675">
    <property type="entry name" value="HDIG_dom"/>
</dbReference>
<dbReference type="InterPro" id="IPR003607">
    <property type="entry name" value="HD/PDEase_dom"/>
</dbReference>
<evidence type="ECO:0000259" key="1">
    <source>
        <dbReference type="PROSITE" id="PS51831"/>
    </source>
</evidence>
<protein>
    <submittedName>
        <fullName evidence="3">HDOD domain-containing protein</fullName>
    </submittedName>
</protein>
<dbReference type="AlphaFoldDB" id="A0AAE3EK22"/>
<feature type="domain" description="HDOD" evidence="2">
    <location>
        <begin position="238"/>
        <end position="432"/>
    </location>
</feature>
<dbReference type="Gene3D" id="1.10.3210.10">
    <property type="entry name" value="Hypothetical protein af1432"/>
    <property type="match status" value="1"/>
</dbReference>
<keyword evidence="4" id="KW-1185">Reference proteome</keyword>
<dbReference type="NCBIfam" id="TIGR00277">
    <property type="entry name" value="HDIG"/>
    <property type="match status" value="1"/>
</dbReference>
<evidence type="ECO:0000259" key="2">
    <source>
        <dbReference type="PROSITE" id="PS51833"/>
    </source>
</evidence>
<comment type="caution">
    <text evidence="3">The sequence shown here is derived from an EMBL/GenBank/DDBJ whole genome shotgun (WGS) entry which is preliminary data.</text>
</comment>
<accession>A0AAE3EK22</accession>
<dbReference type="SUPFAM" id="SSF109604">
    <property type="entry name" value="HD-domain/PDEase-like"/>
    <property type="match status" value="1"/>
</dbReference>
<evidence type="ECO:0000313" key="4">
    <source>
        <dbReference type="Proteomes" id="UP001198163"/>
    </source>
</evidence>